<organism evidence="3 4">
    <name type="scientific">Candidatus Lachnoclostridium stercorigallinarum</name>
    <dbReference type="NCBI Taxonomy" id="2838634"/>
    <lineage>
        <taxon>Bacteria</taxon>
        <taxon>Bacillati</taxon>
        <taxon>Bacillota</taxon>
        <taxon>Clostridia</taxon>
        <taxon>Lachnospirales</taxon>
        <taxon>Lachnospiraceae</taxon>
    </lineage>
</organism>
<feature type="transmembrane region" description="Helical" evidence="2">
    <location>
        <begin position="128"/>
        <end position="149"/>
    </location>
</feature>
<evidence type="ECO:0000256" key="2">
    <source>
        <dbReference type="SAM" id="Phobius"/>
    </source>
</evidence>
<feature type="transmembrane region" description="Helical" evidence="2">
    <location>
        <begin position="155"/>
        <end position="172"/>
    </location>
</feature>
<dbReference type="Proteomes" id="UP000824101">
    <property type="component" value="Unassembled WGS sequence"/>
</dbReference>
<reference evidence="3" key="2">
    <citation type="submission" date="2021-04" db="EMBL/GenBank/DDBJ databases">
        <authorList>
            <person name="Gilroy R."/>
        </authorList>
    </citation>
    <scope>NUCLEOTIDE SEQUENCE</scope>
    <source>
        <strain evidence="3">ChiBcec1-1093</strain>
    </source>
</reference>
<dbReference type="AlphaFoldDB" id="A0A9D2GEJ7"/>
<protein>
    <submittedName>
        <fullName evidence="3">DUF1700 domain-containing protein</fullName>
    </submittedName>
</protein>
<keyword evidence="2" id="KW-0812">Transmembrane</keyword>
<sequence>MNREEFLRTLREALSGEVPPDIIEENVRYYDAYITDEVNRGRSEQEVIEELGGARVIARTIIDVAAAGGDAGAQDPYGEAYQESAYRSGAGDSPYGNGSGGENPCKETPFGSEHREHRSFRVYNLDKWYWKLLFWVVIFLILFIVFNLAVGLASLLWPFLVIGLVIWLVRGLRR</sequence>
<dbReference type="EMBL" id="DXBC01000016">
    <property type="protein sequence ID" value="HIZ78328.1"/>
    <property type="molecule type" value="Genomic_DNA"/>
</dbReference>
<accession>A0A9D2GEJ7</accession>
<feature type="region of interest" description="Disordered" evidence="1">
    <location>
        <begin position="92"/>
        <end position="112"/>
    </location>
</feature>
<name>A0A9D2GEJ7_9FIRM</name>
<evidence type="ECO:0000256" key="1">
    <source>
        <dbReference type="SAM" id="MobiDB-lite"/>
    </source>
</evidence>
<dbReference type="Pfam" id="PF22564">
    <property type="entry name" value="HAAS"/>
    <property type="match status" value="1"/>
</dbReference>
<reference evidence="3" key="1">
    <citation type="journal article" date="2021" name="PeerJ">
        <title>Extensive microbial diversity within the chicken gut microbiome revealed by metagenomics and culture.</title>
        <authorList>
            <person name="Gilroy R."/>
            <person name="Ravi A."/>
            <person name="Getino M."/>
            <person name="Pursley I."/>
            <person name="Horton D.L."/>
            <person name="Alikhan N.F."/>
            <person name="Baker D."/>
            <person name="Gharbi K."/>
            <person name="Hall N."/>
            <person name="Watson M."/>
            <person name="Adriaenssens E.M."/>
            <person name="Foster-Nyarko E."/>
            <person name="Jarju S."/>
            <person name="Secka A."/>
            <person name="Antonio M."/>
            <person name="Oren A."/>
            <person name="Chaudhuri R.R."/>
            <person name="La Ragione R."/>
            <person name="Hildebrand F."/>
            <person name="Pallen M.J."/>
        </authorList>
    </citation>
    <scope>NUCLEOTIDE SEQUENCE</scope>
    <source>
        <strain evidence="3">ChiBcec1-1093</strain>
    </source>
</reference>
<keyword evidence="2" id="KW-1133">Transmembrane helix</keyword>
<evidence type="ECO:0000313" key="3">
    <source>
        <dbReference type="EMBL" id="HIZ78328.1"/>
    </source>
</evidence>
<comment type="caution">
    <text evidence="3">The sequence shown here is derived from an EMBL/GenBank/DDBJ whole genome shotgun (WGS) entry which is preliminary data.</text>
</comment>
<proteinExistence type="predicted"/>
<evidence type="ECO:0000313" key="4">
    <source>
        <dbReference type="Proteomes" id="UP000824101"/>
    </source>
</evidence>
<gene>
    <name evidence="3" type="ORF">IAA17_00845</name>
</gene>
<keyword evidence="2" id="KW-0472">Membrane</keyword>